<dbReference type="Pfam" id="PF01370">
    <property type="entry name" value="Epimerase"/>
    <property type="match status" value="1"/>
</dbReference>
<comment type="caution">
    <text evidence="4">The sequence shown here is derived from an EMBL/GenBank/DDBJ whole genome shotgun (WGS) entry which is preliminary data.</text>
</comment>
<organism evidence="4 5">
    <name type="scientific">Rhizodiscina lignyota</name>
    <dbReference type="NCBI Taxonomy" id="1504668"/>
    <lineage>
        <taxon>Eukaryota</taxon>
        <taxon>Fungi</taxon>
        <taxon>Dikarya</taxon>
        <taxon>Ascomycota</taxon>
        <taxon>Pezizomycotina</taxon>
        <taxon>Dothideomycetes</taxon>
        <taxon>Pleosporomycetidae</taxon>
        <taxon>Aulographales</taxon>
        <taxon>Rhizodiscinaceae</taxon>
        <taxon>Rhizodiscina</taxon>
    </lineage>
</organism>
<dbReference type="InterPro" id="IPR050425">
    <property type="entry name" value="NAD(P)_dehydrat-like"/>
</dbReference>
<accession>A0A9P4IMW8</accession>
<sequence>MAAKNDPPVIQDPAIPQGSWVLVTGVNGYIGSHVADQVLAAGYKVRGSVRNAEKAKWLLDLFAPYGRDNFDLVQISDLTAEGAFDEATKDVAGVIHVASITNMNPDPNEVVAPTVAASVNALKAAMKEPSVKRFVYCSSSMAAYTPKNNVPMTITEETWNIETVQAAWAPPPYDSSRSFVVYGASKTQAEQEIWRWYRGHRAERPDFVVNAILPNMNMGQVLDVKSQGIPSTAGFIKLIWDGQLDLLRSMLPPQYYIEVQDDARIHVAALLLPDVKDERIFAFADTFDYDQLLAAFRKVAPNHSFPADVKDGSADLAKVPNGRALELLKRVGRKEWVTLDQAMASMVQSYEEL</sequence>
<evidence type="ECO:0000256" key="1">
    <source>
        <dbReference type="ARBA" id="ARBA00023002"/>
    </source>
</evidence>
<protein>
    <submittedName>
        <fullName evidence="4">NAD(P)-binding protein</fullName>
    </submittedName>
</protein>
<feature type="domain" description="NAD-dependent epimerase/dehydratase" evidence="3">
    <location>
        <begin position="21"/>
        <end position="196"/>
    </location>
</feature>
<dbReference type="GO" id="GO:0016616">
    <property type="term" value="F:oxidoreductase activity, acting on the CH-OH group of donors, NAD or NADP as acceptor"/>
    <property type="evidence" value="ECO:0007669"/>
    <property type="project" value="TreeGrafter"/>
</dbReference>
<evidence type="ECO:0000313" key="4">
    <source>
        <dbReference type="EMBL" id="KAF2102727.1"/>
    </source>
</evidence>
<keyword evidence="1" id="KW-0560">Oxidoreductase</keyword>
<proteinExistence type="inferred from homology"/>
<dbReference type="FunFam" id="3.40.50.720:FF:000426">
    <property type="entry name" value="Aldehyde reductase 2"/>
    <property type="match status" value="1"/>
</dbReference>
<evidence type="ECO:0000256" key="2">
    <source>
        <dbReference type="ARBA" id="ARBA00023445"/>
    </source>
</evidence>
<dbReference type="PANTHER" id="PTHR10366">
    <property type="entry name" value="NAD DEPENDENT EPIMERASE/DEHYDRATASE"/>
    <property type="match status" value="1"/>
</dbReference>
<dbReference type="OrthoDB" id="2735536at2759"/>
<gene>
    <name evidence="4" type="ORF">NA57DRAFT_33085</name>
</gene>
<evidence type="ECO:0000259" key="3">
    <source>
        <dbReference type="Pfam" id="PF01370"/>
    </source>
</evidence>
<keyword evidence="5" id="KW-1185">Reference proteome</keyword>
<name>A0A9P4IMW8_9PEZI</name>
<dbReference type="AlphaFoldDB" id="A0A9P4IMW8"/>
<dbReference type="InterPro" id="IPR001509">
    <property type="entry name" value="Epimerase_deHydtase"/>
</dbReference>
<dbReference type="SUPFAM" id="SSF51735">
    <property type="entry name" value="NAD(P)-binding Rossmann-fold domains"/>
    <property type="match status" value="1"/>
</dbReference>
<dbReference type="Gene3D" id="3.40.50.720">
    <property type="entry name" value="NAD(P)-binding Rossmann-like Domain"/>
    <property type="match status" value="1"/>
</dbReference>
<evidence type="ECO:0000313" key="5">
    <source>
        <dbReference type="Proteomes" id="UP000799772"/>
    </source>
</evidence>
<dbReference type="Proteomes" id="UP000799772">
    <property type="component" value="Unassembled WGS sequence"/>
</dbReference>
<reference evidence="4" key="1">
    <citation type="journal article" date="2020" name="Stud. Mycol.">
        <title>101 Dothideomycetes genomes: a test case for predicting lifestyles and emergence of pathogens.</title>
        <authorList>
            <person name="Haridas S."/>
            <person name="Albert R."/>
            <person name="Binder M."/>
            <person name="Bloem J."/>
            <person name="Labutti K."/>
            <person name="Salamov A."/>
            <person name="Andreopoulos B."/>
            <person name="Baker S."/>
            <person name="Barry K."/>
            <person name="Bills G."/>
            <person name="Bluhm B."/>
            <person name="Cannon C."/>
            <person name="Castanera R."/>
            <person name="Culley D."/>
            <person name="Daum C."/>
            <person name="Ezra D."/>
            <person name="Gonzalez J."/>
            <person name="Henrissat B."/>
            <person name="Kuo A."/>
            <person name="Liang C."/>
            <person name="Lipzen A."/>
            <person name="Lutzoni F."/>
            <person name="Magnuson J."/>
            <person name="Mondo S."/>
            <person name="Nolan M."/>
            <person name="Ohm R."/>
            <person name="Pangilinan J."/>
            <person name="Park H.-J."/>
            <person name="Ramirez L."/>
            <person name="Alfaro M."/>
            <person name="Sun H."/>
            <person name="Tritt A."/>
            <person name="Yoshinaga Y."/>
            <person name="Zwiers L.-H."/>
            <person name="Turgeon B."/>
            <person name="Goodwin S."/>
            <person name="Spatafora J."/>
            <person name="Crous P."/>
            <person name="Grigoriev I."/>
        </authorList>
    </citation>
    <scope>NUCLEOTIDE SEQUENCE</scope>
    <source>
        <strain evidence="4">CBS 133067</strain>
    </source>
</reference>
<dbReference type="InterPro" id="IPR036291">
    <property type="entry name" value="NAD(P)-bd_dom_sf"/>
</dbReference>
<comment type="similarity">
    <text evidence="2">Belongs to the NAD(P)-dependent epimerase/dehydratase family. Dihydroflavonol-4-reductase subfamily.</text>
</comment>
<dbReference type="PANTHER" id="PTHR10366:SF562">
    <property type="entry name" value="ALDEHYDE REDUCTASE II (AFU_ORTHOLOGUE AFUA_1G11360)"/>
    <property type="match status" value="1"/>
</dbReference>
<dbReference type="EMBL" id="ML978122">
    <property type="protein sequence ID" value="KAF2102727.1"/>
    <property type="molecule type" value="Genomic_DNA"/>
</dbReference>